<protein>
    <recommendedName>
        <fullName evidence="3">DNA-binding protein</fullName>
    </recommendedName>
</protein>
<evidence type="ECO:0000313" key="1">
    <source>
        <dbReference type="EMBL" id="MEC5386740.1"/>
    </source>
</evidence>
<comment type="caution">
    <text evidence="1">The sequence shown here is derived from an EMBL/GenBank/DDBJ whole genome shotgun (WGS) entry which is preliminary data.</text>
</comment>
<accession>A0ABU6K4V0</accession>
<gene>
    <name evidence="1" type="ORF">VVD49_13480</name>
</gene>
<evidence type="ECO:0000313" key="2">
    <source>
        <dbReference type="Proteomes" id="UP001331561"/>
    </source>
</evidence>
<sequence>MNLSLFPVGLLDRHRFAELVGVDVGVVDGWIAKKYVPVLHLGKRSLINVAALHQRALEQGKDFIASGVAK</sequence>
<organism evidence="1 2">
    <name type="scientific">Uliginosibacterium silvisoli</name>
    <dbReference type="NCBI Taxonomy" id="3114758"/>
    <lineage>
        <taxon>Bacteria</taxon>
        <taxon>Pseudomonadati</taxon>
        <taxon>Pseudomonadota</taxon>
        <taxon>Betaproteobacteria</taxon>
        <taxon>Rhodocyclales</taxon>
        <taxon>Zoogloeaceae</taxon>
        <taxon>Uliginosibacterium</taxon>
    </lineage>
</organism>
<dbReference type="RefSeq" id="WP_327599699.1">
    <property type="nucleotide sequence ID" value="NZ_JAYXHS010000002.1"/>
</dbReference>
<name>A0ABU6K4V0_9RHOO</name>
<keyword evidence="2" id="KW-1185">Reference proteome</keyword>
<dbReference type="Proteomes" id="UP001331561">
    <property type="component" value="Unassembled WGS sequence"/>
</dbReference>
<proteinExistence type="predicted"/>
<reference evidence="1 2" key="1">
    <citation type="submission" date="2024-01" db="EMBL/GenBank/DDBJ databases">
        <title>Uliginosibacterium soil sp. nov.</title>
        <authorList>
            <person name="Lv Y."/>
        </authorList>
    </citation>
    <scope>NUCLEOTIDE SEQUENCE [LARGE SCALE GENOMIC DNA]</scope>
    <source>
        <strain evidence="1 2">H3</strain>
    </source>
</reference>
<evidence type="ECO:0008006" key="3">
    <source>
        <dbReference type="Google" id="ProtNLM"/>
    </source>
</evidence>
<dbReference type="EMBL" id="JAYXHS010000002">
    <property type="protein sequence ID" value="MEC5386740.1"/>
    <property type="molecule type" value="Genomic_DNA"/>
</dbReference>